<proteinExistence type="predicted"/>
<name>A0AA97P1R6_PYRO3</name>
<dbReference type="AlphaFoldDB" id="A0AA97P1R6"/>
<organism evidence="1">
    <name type="scientific">Pyricularia oryzae (strain Y34)</name>
    <name type="common">Rice blast fungus</name>
    <name type="synonym">Magnaporthe oryzae</name>
    <dbReference type="NCBI Taxonomy" id="1143189"/>
    <lineage>
        <taxon>Eukaryota</taxon>
        <taxon>Fungi</taxon>
        <taxon>Dikarya</taxon>
        <taxon>Ascomycota</taxon>
        <taxon>Pezizomycotina</taxon>
        <taxon>Sordariomycetes</taxon>
        <taxon>Sordariomycetidae</taxon>
        <taxon>Magnaporthales</taxon>
        <taxon>Pyriculariaceae</taxon>
        <taxon>Pyricularia</taxon>
    </lineage>
</organism>
<accession>A0AA97P1R6</accession>
<gene>
    <name evidence="1" type="ORF">OOU_Y34scaffold00448g45</name>
</gene>
<evidence type="ECO:0000313" key="1">
    <source>
        <dbReference type="EMBL" id="ELQ40345.1"/>
    </source>
</evidence>
<dbReference type="Proteomes" id="UP000011086">
    <property type="component" value="Unassembled WGS sequence"/>
</dbReference>
<protein>
    <submittedName>
        <fullName evidence="1">Uncharacterized protein</fullName>
    </submittedName>
</protein>
<sequence>MIQRAESWPRLYGAGDAAQSAKGVRKMPEGYIGETGEWGIVLVSLAEIHNVCPL</sequence>
<reference evidence="1" key="1">
    <citation type="journal article" date="2012" name="PLoS Genet.">
        <title>Comparative analysis of the genomes of two field isolates of the rice blast fungus Magnaporthe oryzae.</title>
        <authorList>
            <person name="Xue M."/>
            <person name="Yang J."/>
            <person name="Li Z."/>
            <person name="Hu S."/>
            <person name="Yao N."/>
            <person name="Dean R.A."/>
            <person name="Zhao W."/>
            <person name="Shen M."/>
            <person name="Zhang H."/>
            <person name="Li C."/>
            <person name="Liu L."/>
            <person name="Cao L."/>
            <person name="Xu X."/>
            <person name="Xing Y."/>
            <person name="Hsiang T."/>
            <person name="Zhang Z."/>
            <person name="Xu J.R."/>
            <person name="Peng Y.L."/>
        </authorList>
    </citation>
    <scope>NUCLEOTIDE SEQUENCE</scope>
    <source>
        <strain evidence="1">Y34</strain>
    </source>
</reference>
<dbReference type="EMBL" id="JH792996">
    <property type="protein sequence ID" value="ELQ40345.1"/>
    <property type="molecule type" value="Genomic_DNA"/>
</dbReference>